<accession>A0ABV5EQC7</accession>
<organism evidence="4 5">
    <name type="scientific">Microbacterium plantarum</name>
    <dbReference type="NCBI Taxonomy" id="1816425"/>
    <lineage>
        <taxon>Bacteria</taxon>
        <taxon>Bacillati</taxon>
        <taxon>Actinomycetota</taxon>
        <taxon>Actinomycetes</taxon>
        <taxon>Micrococcales</taxon>
        <taxon>Microbacteriaceae</taxon>
        <taxon>Microbacterium</taxon>
    </lineage>
</organism>
<dbReference type="InterPro" id="IPR049053">
    <property type="entry name" value="AFCA-like_C"/>
</dbReference>
<feature type="domain" description="Glycosyl hydrolase family 95 N-terminal" evidence="1">
    <location>
        <begin position="6"/>
        <end position="256"/>
    </location>
</feature>
<dbReference type="GO" id="GO:0016787">
    <property type="term" value="F:hydrolase activity"/>
    <property type="evidence" value="ECO:0007669"/>
    <property type="project" value="UniProtKB-KW"/>
</dbReference>
<dbReference type="Gene3D" id="2.70.98.50">
    <property type="entry name" value="putative glycoside hydrolase family protein from bacillus halodurans"/>
    <property type="match status" value="1"/>
</dbReference>
<dbReference type="SUPFAM" id="SSF48208">
    <property type="entry name" value="Six-hairpin glycosidases"/>
    <property type="match status" value="1"/>
</dbReference>
<evidence type="ECO:0000259" key="1">
    <source>
        <dbReference type="Pfam" id="PF14498"/>
    </source>
</evidence>
<feature type="domain" description="Alpha fucosidase A-like C-terminal" evidence="2">
    <location>
        <begin position="710"/>
        <end position="765"/>
    </location>
</feature>
<dbReference type="InterPro" id="IPR027414">
    <property type="entry name" value="GH95_N_dom"/>
</dbReference>
<evidence type="ECO:0000259" key="2">
    <source>
        <dbReference type="Pfam" id="PF21307"/>
    </source>
</evidence>
<dbReference type="InterPro" id="IPR008928">
    <property type="entry name" value="6-hairpin_glycosidase_sf"/>
</dbReference>
<dbReference type="RefSeq" id="WP_378717292.1">
    <property type="nucleotide sequence ID" value="NZ_JBHLHV010000001.1"/>
</dbReference>
<proteinExistence type="predicted"/>
<dbReference type="InterPro" id="IPR054363">
    <property type="entry name" value="GH95_cat"/>
</dbReference>
<dbReference type="PIRSF" id="PIRSF007663">
    <property type="entry name" value="UCP007663"/>
    <property type="match status" value="1"/>
</dbReference>
<feature type="domain" description="Glycosyl hydrolase family 95 catalytic" evidence="3">
    <location>
        <begin position="287"/>
        <end position="708"/>
    </location>
</feature>
<reference evidence="4 5" key="1">
    <citation type="submission" date="2024-08" db="EMBL/GenBank/DDBJ databases">
        <title>Heavy metals resistant antinobacteria isolated from wastewater.</title>
        <authorList>
            <person name="Roman Ponce B."/>
            <person name="Blanco Mercado M.A."/>
            <person name="Avila Aldana I.N."/>
            <person name="Morales Arrieta S."/>
        </authorList>
    </citation>
    <scope>NUCLEOTIDE SEQUENCE [LARGE SCALE GENOMIC DNA]</scope>
    <source>
        <strain evidence="5">sma-1</strain>
    </source>
</reference>
<keyword evidence="5" id="KW-1185">Reference proteome</keyword>
<dbReference type="Pfam" id="PF21307">
    <property type="entry name" value="Glyco_hydro_95_C"/>
    <property type="match status" value="1"/>
</dbReference>
<dbReference type="Pfam" id="PF22124">
    <property type="entry name" value="Glyco_hydro_95_cat"/>
    <property type="match status" value="1"/>
</dbReference>
<dbReference type="Pfam" id="PF14498">
    <property type="entry name" value="Glyco_hyd_65N_2"/>
    <property type="match status" value="1"/>
</dbReference>
<dbReference type="InterPro" id="IPR013780">
    <property type="entry name" value="Glyco_hydro_b"/>
</dbReference>
<evidence type="ECO:0000259" key="3">
    <source>
        <dbReference type="Pfam" id="PF22124"/>
    </source>
</evidence>
<evidence type="ECO:0000313" key="5">
    <source>
        <dbReference type="Proteomes" id="UP001589643"/>
    </source>
</evidence>
<dbReference type="PANTHER" id="PTHR31084">
    <property type="entry name" value="ALPHA-L-FUCOSIDASE 2"/>
    <property type="match status" value="1"/>
</dbReference>
<dbReference type="Proteomes" id="UP001589643">
    <property type="component" value="Unassembled WGS sequence"/>
</dbReference>
<name>A0ABV5EQC7_9MICO</name>
<dbReference type="EMBL" id="JBHLHV010000001">
    <property type="protein sequence ID" value="MFB8892168.1"/>
    <property type="molecule type" value="Genomic_DNA"/>
</dbReference>
<keyword evidence="4" id="KW-0378">Hydrolase</keyword>
<dbReference type="Gene3D" id="2.60.40.1180">
    <property type="entry name" value="Golgi alpha-mannosidase II"/>
    <property type="match status" value="1"/>
</dbReference>
<evidence type="ECO:0000313" key="4">
    <source>
        <dbReference type="EMBL" id="MFB8892168.1"/>
    </source>
</evidence>
<dbReference type="InterPro" id="IPR016518">
    <property type="entry name" value="Alpha-L-fucosidase"/>
</dbReference>
<sequence>MSEHLLRYAVPASEWTDALPIGNGALGAMCFGDPAEAVFVLNEETAWSGSPASERMPPTVGADAAAAALARAREAMADGRFADADEAVRLLQHRHTQAYLPVATLRVAIAGAAPTAASDGAGYERSLDLRTATHTVRTGPLDAPLVQRTWISAPHGVMVHEIEAPEAVDIEVVLDTGLQELDRVGSGAEEATLLFRLPSDVVPPHDDSAEPIVFDAAAEVVEGAVCVRVLSDAPDPGRPLRGIRTLRLIVAVETTFTRIGAPPRGSAEDAAERARARIERALADGLERVRAEQLDDHGRLYGRVELDLDAPTPDAVTDRRLRDVNVVDGAAGELAEPAADPGLAALLFHYGRYLLICSSRPGGLPGTLQGIWNGEMRPPWSSNYTTNINVQMNYWAAHTTALAETEEPLLDLVEALADNGRETAGRLYGARGWVAHHNTDAWAYTQPVGNGVHDAQWAFWPMAGFWLCRHLEERHRFGAGDPLSRERAHRVIRQASLFALDWVHRGPDGTFTTLLSTSPENDYRTPDGGRAAVTTGAALDLVLLREHLAADLALAAQLGHDSAADADAVRIREVLNGLAPVRVTASGSIAEWGGDPDAVDPHHRHVSPVAFVYPGADDLGEEHRRAASRFLDARGDDATGWSLAWKLALRARLREPGRVDGLLKLVFRDMTLPRDAEVGGLYPSLLAAHPPFQIDGNLGYTAAIAECLLQSHRGDIELLPAVPASFGGGRVRGLRARPGIVVDIAWEMSDSGARLTSARLTAETDAAAGTRLVRWPGGSARVELHAGRPVELDRG</sequence>
<protein>
    <submittedName>
        <fullName evidence="4">Glycoside hydrolase N-terminal domain-containing protein</fullName>
    </submittedName>
</protein>
<dbReference type="PANTHER" id="PTHR31084:SF0">
    <property type="entry name" value="ALPHA-L-FUCOSIDASE 2"/>
    <property type="match status" value="1"/>
</dbReference>
<gene>
    <name evidence="4" type="ORF">AB7P39_04830</name>
</gene>
<comment type="caution">
    <text evidence="4">The sequence shown here is derived from an EMBL/GenBank/DDBJ whole genome shotgun (WGS) entry which is preliminary data.</text>
</comment>